<feature type="compositionally biased region" description="Pro residues" evidence="1">
    <location>
        <begin position="509"/>
        <end position="540"/>
    </location>
</feature>
<feature type="compositionally biased region" description="Low complexity" evidence="1">
    <location>
        <begin position="541"/>
        <end position="569"/>
    </location>
</feature>
<feature type="region of interest" description="Disordered" evidence="1">
    <location>
        <begin position="257"/>
        <end position="287"/>
    </location>
</feature>
<proteinExistence type="predicted"/>
<feature type="region of interest" description="Disordered" evidence="1">
    <location>
        <begin position="423"/>
        <end position="686"/>
    </location>
</feature>
<name>A0AAN7B430_9PEZI</name>
<feature type="compositionally biased region" description="Basic and acidic residues" evidence="1">
    <location>
        <begin position="271"/>
        <end position="283"/>
    </location>
</feature>
<sequence length="686" mass="74780">MSGHHLPEVLMKKVDEYVDSLAPQIQPRVEAELETFQTKTIDSLEDQIVDAFRSLFNKDDDGSGKRGLDSGVPDSYGNQSLPFADEISKLTRSFTGLASGASDDLRDIFDLTEGSGGYGNTNARDRVAGASGGKSDGFKTFLTAAVDVVQDQFDKKGGQKFELDGLLGVISNTVKDAAKNPEEKARMITPEIKEKVAAEMREQHKPIAERFTKIALEHIKKWLRGNTTTRDLGDGARGEIEDQVKGLVKGLGGLFGKKHHDEGTSRGLGGDSDRAGPSGEEKGGIGFSKMLSEKLSTGLARVHREVRLEFRKILAEIEKKLFELLPDKFQKPLEKILGGNPFDSQLDRETTTDRGFGEIKTTLLSKIRNLIKKVQEMLRENILGVVNGGHRKFERQSWVFVQNMVEQKVQKYLPRVKITVPDDIGDEGVSVGAPTNNIQLGGGHQTIPAAAQQKPPQTSFAPPTQQGASSNVQPPLQTSYAPPQQASSHVPPPQTSYAPPPQQGGSSHVPPPQQPLCTPPPQSTYPPPPTQNYPPPPPQNYSPQSPAPSQHQQSYKPPSPSPLSSHPTQNLYQQQDQAYRPPSQGPGPQHPQQPTSSYPPPKQEQHSSGSSHQYQPYRPPAAELDSTPAQQHGGQHYPPPPPGGPPHHQDQGQGQGYTPQPYRPGGESHDYYNPSQGQGHGQNPPY</sequence>
<evidence type="ECO:0000313" key="2">
    <source>
        <dbReference type="EMBL" id="KAK4207445.1"/>
    </source>
</evidence>
<feature type="compositionally biased region" description="Pro residues" evidence="1">
    <location>
        <begin position="490"/>
        <end position="502"/>
    </location>
</feature>
<evidence type="ECO:0000313" key="3">
    <source>
        <dbReference type="Proteomes" id="UP001301769"/>
    </source>
</evidence>
<feature type="compositionally biased region" description="Low complexity" evidence="1">
    <location>
        <begin position="656"/>
        <end position="665"/>
    </location>
</feature>
<feature type="compositionally biased region" description="Polar residues" evidence="1">
    <location>
        <begin position="454"/>
        <end position="488"/>
    </location>
</feature>
<dbReference type="Proteomes" id="UP001301769">
    <property type="component" value="Unassembled WGS sequence"/>
</dbReference>
<dbReference type="AlphaFoldDB" id="A0AAN7B430"/>
<reference evidence="2" key="1">
    <citation type="journal article" date="2023" name="Mol. Phylogenet. Evol.">
        <title>Genome-scale phylogeny and comparative genomics of the fungal order Sordariales.</title>
        <authorList>
            <person name="Hensen N."/>
            <person name="Bonometti L."/>
            <person name="Westerberg I."/>
            <person name="Brannstrom I.O."/>
            <person name="Guillou S."/>
            <person name="Cros-Aarteil S."/>
            <person name="Calhoun S."/>
            <person name="Haridas S."/>
            <person name="Kuo A."/>
            <person name="Mondo S."/>
            <person name="Pangilinan J."/>
            <person name="Riley R."/>
            <person name="LaButti K."/>
            <person name="Andreopoulos B."/>
            <person name="Lipzen A."/>
            <person name="Chen C."/>
            <person name="Yan M."/>
            <person name="Daum C."/>
            <person name="Ng V."/>
            <person name="Clum A."/>
            <person name="Steindorff A."/>
            <person name="Ohm R.A."/>
            <person name="Martin F."/>
            <person name="Silar P."/>
            <person name="Natvig D.O."/>
            <person name="Lalanne C."/>
            <person name="Gautier V."/>
            <person name="Ament-Velasquez S.L."/>
            <person name="Kruys A."/>
            <person name="Hutchinson M.I."/>
            <person name="Powell A.J."/>
            <person name="Barry K."/>
            <person name="Miller A.N."/>
            <person name="Grigoriev I.V."/>
            <person name="Debuchy R."/>
            <person name="Gladieux P."/>
            <person name="Hiltunen Thoren M."/>
            <person name="Johannesson H."/>
        </authorList>
    </citation>
    <scope>NUCLEOTIDE SEQUENCE</scope>
    <source>
        <strain evidence="2">PSN293</strain>
    </source>
</reference>
<reference evidence="2" key="2">
    <citation type="submission" date="2023-05" db="EMBL/GenBank/DDBJ databases">
        <authorList>
            <consortium name="Lawrence Berkeley National Laboratory"/>
            <person name="Steindorff A."/>
            <person name="Hensen N."/>
            <person name="Bonometti L."/>
            <person name="Westerberg I."/>
            <person name="Brannstrom I.O."/>
            <person name="Guillou S."/>
            <person name="Cros-Aarteil S."/>
            <person name="Calhoun S."/>
            <person name="Haridas S."/>
            <person name="Kuo A."/>
            <person name="Mondo S."/>
            <person name="Pangilinan J."/>
            <person name="Riley R."/>
            <person name="Labutti K."/>
            <person name="Andreopoulos B."/>
            <person name="Lipzen A."/>
            <person name="Chen C."/>
            <person name="Yanf M."/>
            <person name="Daum C."/>
            <person name="Ng V."/>
            <person name="Clum A."/>
            <person name="Ohm R."/>
            <person name="Martin F."/>
            <person name="Silar P."/>
            <person name="Natvig D."/>
            <person name="Lalanne C."/>
            <person name="Gautier V."/>
            <person name="Ament-Velasquez S.L."/>
            <person name="Kruys A."/>
            <person name="Hutchinson M.I."/>
            <person name="Powell A.J."/>
            <person name="Barry K."/>
            <person name="Miller A.N."/>
            <person name="Grigoriev I.V."/>
            <person name="Debuchy R."/>
            <person name="Gladieux P."/>
            <person name="Thoren M.H."/>
            <person name="Johannesson H."/>
        </authorList>
    </citation>
    <scope>NUCLEOTIDE SEQUENCE</scope>
    <source>
        <strain evidence="2">PSN293</strain>
    </source>
</reference>
<accession>A0AAN7B430</accession>
<feature type="compositionally biased region" description="Pro residues" evidence="1">
    <location>
        <begin position="583"/>
        <end position="602"/>
    </location>
</feature>
<organism evidence="2 3">
    <name type="scientific">Rhypophila decipiens</name>
    <dbReference type="NCBI Taxonomy" id="261697"/>
    <lineage>
        <taxon>Eukaryota</taxon>
        <taxon>Fungi</taxon>
        <taxon>Dikarya</taxon>
        <taxon>Ascomycota</taxon>
        <taxon>Pezizomycotina</taxon>
        <taxon>Sordariomycetes</taxon>
        <taxon>Sordariomycetidae</taxon>
        <taxon>Sordariales</taxon>
        <taxon>Naviculisporaceae</taxon>
        <taxon>Rhypophila</taxon>
    </lineage>
</organism>
<gene>
    <name evidence="2" type="ORF">QBC37DRAFT_433446</name>
</gene>
<protein>
    <submittedName>
        <fullName evidence="2">Uncharacterized protein</fullName>
    </submittedName>
</protein>
<dbReference type="EMBL" id="MU858295">
    <property type="protein sequence ID" value="KAK4207445.1"/>
    <property type="molecule type" value="Genomic_DNA"/>
</dbReference>
<evidence type="ECO:0000256" key="1">
    <source>
        <dbReference type="SAM" id="MobiDB-lite"/>
    </source>
</evidence>
<comment type="caution">
    <text evidence="2">The sequence shown here is derived from an EMBL/GenBank/DDBJ whole genome shotgun (WGS) entry which is preliminary data.</text>
</comment>
<keyword evidence="3" id="KW-1185">Reference proteome</keyword>